<protein>
    <submittedName>
        <fullName evidence="1">Uncharacterized protein</fullName>
    </submittedName>
</protein>
<evidence type="ECO:0000313" key="2">
    <source>
        <dbReference type="Proteomes" id="UP000189818"/>
    </source>
</evidence>
<dbReference type="Proteomes" id="UP000189818">
    <property type="component" value="Unassembled WGS sequence"/>
</dbReference>
<sequence>MDDLPDLSKLTDAELVALYSSKEPDDPDIDRIANEMEARGVDF</sequence>
<accession>A0A1T5BQT4</accession>
<evidence type="ECO:0000313" key="1">
    <source>
        <dbReference type="EMBL" id="SKB49303.1"/>
    </source>
</evidence>
<dbReference type="STRING" id="439228.SAMN06295920_103190"/>
<keyword evidence="2" id="KW-1185">Reference proteome</keyword>
<proteinExistence type="predicted"/>
<dbReference type="RefSeq" id="WP_268878217.1">
    <property type="nucleotide sequence ID" value="NZ_FUYM01000003.1"/>
</dbReference>
<name>A0A1T5BQT4_9SPHN</name>
<gene>
    <name evidence="1" type="ORF">SAMN06295920_103190</name>
</gene>
<dbReference type="AlphaFoldDB" id="A0A1T5BQT4"/>
<organism evidence="1 2">
    <name type="scientific">Rhizorhabdus histidinilytica</name>
    <dbReference type="NCBI Taxonomy" id="439228"/>
    <lineage>
        <taxon>Bacteria</taxon>
        <taxon>Pseudomonadati</taxon>
        <taxon>Pseudomonadota</taxon>
        <taxon>Alphaproteobacteria</taxon>
        <taxon>Sphingomonadales</taxon>
        <taxon>Sphingomonadaceae</taxon>
        <taxon>Rhizorhabdus</taxon>
    </lineage>
</organism>
<reference evidence="2" key="1">
    <citation type="submission" date="2017-02" db="EMBL/GenBank/DDBJ databases">
        <authorList>
            <person name="Varghese N."/>
            <person name="Submissions S."/>
        </authorList>
    </citation>
    <scope>NUCLEOTIDE SEQUENCE [LARGE SCALE GENOMIC DNA]</scope>
    <source>
        <strain evidence="2">UM2</strain>
    </source>
</reference>
<dbReference type="EMBL" id="FUYM01000003">
    <property type="protein sequence ID" value="SKB49303.1"/>
    <property type="molecule type" value="Genomic_DNA"/>
</dbReference>